<evidence type="ECO:0000313" key="2">
    <source>
        <dbReference type="Proteomes" id="UP000182961"/>
    </source>
</evidence>
<proteinExistence type="predicted"/>
<dbReference type="AlphaFoldDB" id="A0A1I4TAI1"/>
<organism evidence="1 2">
    <name type="scientific">Flavobacterium succinicans</name>
    <dbReference type="NCBI Taxonomy" id="29536"/>
    <lineage>
        <taxon>Bacteria</taxon>
        <taxon>Pseudomonadati</taxon>
        <taxon>Bacteroidota</taxon>
        <taxon>Flavobacteriia</taxon>
        <taxon>Flavobacteriales</taxon>
        <taxon>Flavobacteriaceae</taxon>
        <taxon>Flavobacterium</taxon>
    </lineage>
</organism>
<accession>A0A1I4TAI1</accession>
<evidence type="ECO:0000313" key="1">
    <source>
        <dbReference type="EMBL" id="SFM73567.1"/>
    </source>
</evidence>
<protein>
    <submittedName>
        <fullName evidence="1">Iron complex outermembrane recepter protein</fullName>
    </submittedName>
</protein>
<name>A0A1I4TAI1_9FLAO</name>
<sequence length="31" mass="3640">MADITMYVYSRNVSQFGQNGRFVFARLSFSF</sequence>
<gene>
    <name evidence="1" type="ORF">SAMN05444143_10236</name>
</gene>
<keyword evidence="2" id="KW-1185">Reference proteome</keyword>
<dbReference type="EMBL" id="FOUT01000002">
    <property type="protein sequence ID" value="SFM73567.1"/>
    <property type="molecule type" value="Genomic_DNA"/>
</dbReference>
<reference evidence="2" key="1">
    <citation type="submission" date="2016-10" db="EMBL/GenBank/DDBJ databases">
        <authorList>
            <person name="Varghese N."/>
            <person name="Submissions S."/>
        </authorList>
    </citation>
    <scope>NUCLEOTIDE SEQUENCE [LARGE SCALE GENOMIC DNA]</scope>
    <source>
        <strain evidence="2">DSM 4002</strain>
    </source>
</reference>
<dbReference type="Proteomes" id="UP000182961">
    <property type="component" value="Unassembled WGS sequence"/>
</dbReference>